<dbReference type="GO" id="GO:0034040">
    <property type="term" value="F:ATPase-coupled lipid transmembrane transporter activity"/>
    <property type="evidence" value="ECO:0007669"/>
    <property type="project" value="TreeGrafter"/>
</dbReference>
<dbReference type="InterPro" id="IPR036640">
    <property type="entry name" value="ABC1_TM_sf"/>
</dbReference>
<feature type="transmembrane region" description="Helical" evidence="10">
    <location>
        <begin position="578"/>
        <end position="596"/>
    </location>
</feature>
<evidence type="ECO:0000256" key="5">
    <source>
        <dbReference type="ARBA" id="ARBA00022927"/>
    </source>
</evidence>
<dbReference type="eggNOG" id="COG3271">
    <property type="taxonomic scope" value="Bacteria"/>
</dbReference>
<feature type="compositionally biased region" description="Acidic residues" evidence="9">
    <location>
        <begin position="274"/>
        <end position="286"/>
    </location>
</feature>
<evidence type="ECO:0000313" key="14">
    <source>
        <dbReference type="EMBL" id="EYF04574.1"/>
    </source>
</evidence>
<keyword evidence="8" id="KW-0080">Bacteriocin transport</keyword>
<dbReference type="GO" id="GO:0005886">
    <property type="term" value="C:plasma membrane"/>
    <property type="evidence" value="ECO:0007669"/>
    <property type="project" value="UniProtKB-SubCell"/>
</dbReference>
<feature type="transmembrane region" description="Helical" evidence="10">
    <location>
        <begin position="331"/>
        <end position="351"/>
    </location>
</feature>
<dbReference type="InterPro" id="IPR027417">
    <property type="entry name" value="P-loop_NTPase"/>
</dbReference>
<feature type="transmembrane region" description="Helical" evidence="10">
    <location>
        <begin position="470"/>
        <end position="490"/>
    </location>
</feature>
<feature type="transmembrane region" description="Helical" evidence="10">
    <location>
        <begin position="371"/>
        <end position="393"/>
    </location>
</feature>
<dbReference type="InterPro" id="IPR003593">
    <property type="entry name" value="AAA+_ATPase"/>
</dbReference>
<evidence type="ECO:0000256" key="3">
    <source>
        <dbReference type="ARBA" id="ARBA00022741"/>
    </source>
</evidence>
<evidence type="ECO:0000256" key="1">
    <source>
        <dbReference type="ARBA" id="ARBA00004651"/>
    </source>
</evidence>
<organism evidence="14 15">
    <name type="scientific">Chondromyces apiculatus DSM 436</name>
    <dbReference type="NCBI Taxonomy" id="1192034"/>
    <lineage>
        <taxon>Bacteria</taxon>
        <taxon>Pseudomonadati</taxon>
        <taxon>Myxococcota</taxon>
        <taxon>Polyangia</taxon>
        <taxon>Polyangiales</taxon>
        <taxon>Polyangiaceae</taxon>
        <taxon>Chondromyces</taxon>
    </lineage>
</organism>
<dbReference type="GO" id="GO:0016887">
    <property type="term" value="F:ATP hydrolysis activity"/>
    <property type="evidence" value="ECO:0007669"/>
    <property type="project" value="InterPro"/>
</dbReference>
<dbReference type="EMBL" id="ASRX01000032">
    <property type="protein sequence ID" value="EYF04574.1"/>
    <property type="molecule type" value="Genomic_DNA"/>
</dbReference>
<evidence type="ECO:0000256" key="6">
    <source>
        <dbReference type="ARBA" id="ARBA00022989"/>
    </source>
</evidence>
<feature type="transmembrane region" description="Helical" evidence="10">
    <location>
        <begin position="443"/>
        <end position="464"/>
    </location>
</feature>
<gene>
    <name evidence="14" type="ORF">CAP_4394</name>
</gene>
<protein>
    <submittedName>
        <fullName evidence="14">Uncharacterized protein</fullName>
    </submittedName>
</protein>
<keyword evidence="5" id="KW-0653">Protein transport</keyword>
<feature type="region of interest" description="Disordered" evidence="9">
    <location>
        <begin position="269"/>
        <end position="303"/>
    </location>
</feature>
<feature type="domain" description="ABC transporter" evidence="11">
    <location>
        <begin position="653"/>
        <end position="884"/>
    </location>
</feature>
<evidence type="ECO:0000259" key="12">
    <source>
        <dbReference type="PROSITE" id="PS50929"/>
    </source>
</evidence>
<dbReference type="Pfam" id="PF00005">
    <property type="entry name" value="ABC_tran"/>
    <property type="match status" value="1"/>
</dbReference>
<evidence type="ECO:0000313" key="15">
    <source>
        <dbReference type="Proteomes" id="UP000019678"/>
    </source>
</evidence>
<dbReference type="GO" id="GO:0140359">
    <property type="term" value="F:ABC-type transporter activity"/>
    <property type="evidence" value="ECO:0007669"/>
    <property type="project" value="InterPro"/>
</dbReference>
<dbReference type="SUPFAM" id="SSF90123">
    <property type="entry name" value="ABC transporter transmembrane region"/>
    <property type="match status" value="1"/>
</dbReference>
<keyword evidence="5" id="KW-0813">Transport</keyword>
<feature type="domain" description="ABC transmembrane type-1" evidence="12">
    <location>
        <begin position="331"/>
        <end position="565"/>
    </location>
</feature>
<dbReference type="InterPro" id="IPR003439">
    <property type="entry name" value="ABC_transporter-like_ATP-bd"/>
</dbReference>
<keyword evidence="6 10" id="KW-1133">Transmembrane helix</keyword>
<dbReference type="GO" id="GO:0006508">
    <property type="term" value="P:proteolysis"/>
    <property type="evidence" value="ECO:0007669"/>
    <property type="project" value="InterPro"/>
</dbReference>
<dbReference type="STRING" id="1192034.CAP_4394"/>
<keyword evidence="3" id="KW-0547">Nucleotide-binding</keyword>
<dbReference type="Proteomes" id="UP000019678">
    <property type="component" value="Unassembled WGS sequence"/>
</dbReference>
<keyword evidence="7 10" id="KW-0472">Membrane</keyword>
<accession>A0A017T5V4</accession>
<dbReference type="OrthoDB" id="5495812at2"/>
<reference evidence="14 15" key="1">
    <citation type="submission" date="2013-05" db="EMBL/GenBank/DDBJ databases">
        <title>Genome assembly of Chondromyces apiculatus DSM 436.</title>
        <authorList>
            <person name="Sharma G."/>
            <person name="Khatri I."/>
            <person name="Kaur C."/>
            <person name="Mayilraj S."/>
            <person name="Subramanian S."/>
        </authorList>
    </citation>
    <scope>NUCLEOTIDE SEQUENCE [LARGE SCALE GENOMIC DNA]</scope>
    <source>
        <strain evidence="14 15">DSM 436</strain>
    </source>
</reference>
<keyword evidence="4" id="KW-0067">ATP-binding</keyword>
<dbReference type="InterPro" id="IPR039421">
    <property type="entry name" value="Type_1_exporter"/>
</dbReference>
<dbReference type="PROSITE" id="PS50893">
    <property type="entry name" value="ABC_TRANSPORTER_2"/>
    <property type="match status" value="1"/>
</dbReference>
<evidence type="ECO:0000256" key="8">
    <source>
        <dbReference type="ARBA" id="ARBA00043264"/>
    </source>
</evidence>
<dbReference type="SMART" id="SM00382">
    <property type="entry name" value="AAA"/>
    <property type="match status" value="1"/>
</dbReference>
<keyword evidence="15" id="KW-1185">Reference proteome</keyword>
<feature type="domain" description="Peptidase C39" evidence="13">
    <location>
        <begin position="17"/>
        <end position="142"/>
    </location>
</feature>
<evidence type="ECO:0000256" key="10">
    <source>
        <dbReference type="SAM" id="Phobius"/>
    </source>
</evidence>
<proteinExistence type="predicted"/>
<evidence type="ECO:0000256" key="2">
    <source>
        <dbReference type="ARBA" id="ARBA00022692"/>
    </source>
</evidence>
<dbReference type="SUPFAM" id="SSF52540">
    <property type="entry name" value="P-loop containing nucleoside triphosphate hydrolases"/>
    <property type="match status" value="1"/>
</dbReference>
<dbReference type="RefSeq" id="WP_052375609.1">
    <property type="nucleotide sequence ID" value="NZ_ASRX01000032.1"/>
</dbReference>
<evidence type="ECO:0000259" key="13">
    <source>
        <dbReference type="PROSITE" id="PS50990"/>
    </source>
</evidence>
<dbReference type="InterPro" id="IPR011527">
    <property type="entry name" value="ABC1_TM_dom"/>
</dbReference>
<dbReference type="GO" id="GO:0015031">
    <property type="term" value="P:protein transport"/>
    <property type="evidence" value="ECO:0007669"/>
    <property type="project" value="UniProtKB-KW"/>
</dbReference>
<evidence type="ECO:0000256" key="9">
    <source>
        <dbReference type="SAM" id="MobiDB-lite"/>
    </source>
</evidence>
<evidence type="ECO:0000256" key="7">
    <source>
        <dbReference type="ARBA" id="ARBA00023136"/>
    </source>
</evidence>
<evidence type="ECO:0000259" key="11">
    <source>
        <dbReference type="PROSITE" id="PS50893"/>
    </source>
</evidence>
<dbReference type="PANTHER" id="PTHR24221:SF654">
    <property type="entry name" value="ATP-BINDING CASSETTE SUB-FAMILY B MEMBER 6"/>
    <property type="match status" value="1"/>
</dbReference>
<dbReference type="PANTHER" id="PTHR24221">
    <property type="entry name" value="ATP-BINDING CASSETTE SUB-FAMILY B"/>
    <property type="match status" value="1"/>
</dbReference>
<dbReference type="GO" id="GO:0043213">
    <property type="term" value="P:bacteriocin transport"/>
    <property type="evidence" value="ECO:0007669"/>
    <property type="project" value="UniProtKB-KW"/>
</dbReference>
<dbReference type="eggNOG" id="COG1132">
    <property type="taxonomic scope" value="Bacteria"/>
</dbReference>
<sequence length="915" mass="99768">MNHRPSHTHFIVPETLQTSTTDCGPAALRSLLQGMGIHASYTRLRAACQTDVDGTSIDGLEELCLSLGLDAEQMVVPRDHLLLAPSGILPCIVVVKSRLGPHFVVVWNRVGPWVQTMDPSYGRRWQRVSAFLSTLMPFAMPVDAAAWRGWAETDEYRGALEARMTALHLSEARRRALLERSLSDPTWRGIGTLDASLRFTAQLVASRGLQRSDEILRFLDAISDPARSDDVAIPEATWSVRPATPGPEGDEQLSLRGAVVLRVRLPSADAPAPADDEPAPADDEPAPADADASGSPTESPQDRARALVDNAPSLRQHLVDLLRADSPRERLLLLVLALAGSLGLVIELVLFRTLIDLVGRLGLASHRAQALAVVLVFSLALLLLDIPAMSLVLRAGRRLELRLRLGFAARLPRLADGYLQSRLVSDLAGRIHHATRIRQLPDVIWQLFRAGSELVVTAAALAWLDPRLLAHVLAVVAVSLLVPLVTYNPVQEHDYRVRTLSGSLYRFYLDALQGLFPVLTHGAERGVQSEHDQIMSHWEAASRALLRVRMGAEGLQLFVGLGAAVWLVRTHLEHARDSVGSVLLVVYLALSIPALGQRLSLLTRQLIRLRNYSFILLETLAEPLWRLPPPDAPHPAPARSSPRPPLRPTGVQLDLQDLTVISGGKERLSALDLTVLPGEHVAIVGSSGAGKSSLFGLLLGWVEPTRGRLLIDGEPVTPAALARLTEQLAWVDPVTQLWNRPLLDNLAYAAPGSSVGAAIDAMDLRSVLERLPQGLQTPLGEGGRLLSGGEGQRVRLGRAYLQRDVRLVLLDEAFRGLDATVRQRLLDAARARWRDATLLCITHDIAEALAFDRVLVIEDGRVVEDGAPQVLARTEGSRYHTLLALKETLHDALGSAAWRQVVVTGGRADQHREAP</sequence>
<dbReference type="GO" id="GO:0008233">
    <property type="term" value="F:peptidase activity"/>
    <property type="evidence" value="ECO:0007669"/>
    <property type="project" value="InterPro"/>
</dbReference>
<comment type="subcellular location">
    <subcellularLocation>
        <location evidence="1">Cell membrane</location>
        <topology evidence="1">Multi-pass membrane protein</topology>
    </subcellularLocation>
</comment>
<dbReference type="PROSITE" id="PS50929">
    <property type="entry name" value="ABC_TM1F"/>
    <property type="match status" value="1"/>
</dbReference>
<dbReference type="InterPro" id="IPR005074">
    <property type="entry name" value="Peptidase_C39"/>
</dbReference>
<dbReference type="PROSITE" id="PS50990">
    <property type="entry name" value="PEPTIDASE_C39"/>
    <property type="match status" value="1"/>
</dbReference>
<dbReference type="Pfam" id="PF03412">
    <property type="entry name" value="Peptidase_C39"/>
    <property type="match status" value="1"/>
</dbReference>
<name>A0A017T5V4_9BACT</name>
<comment type="caution">
    <text evidence="14">The sequence shown here is derived from an EMBL/GenBank/DDBJ whole genome shotgun (WGS) entry which is preliminary data.</text>
</comment>
<dbReference type="AlphaFoldDB" id="A0A017T5V4"/>
<dbReference type="GO" id="GO:0005524">
    <property type="term" value="F:ATP binding"/>
    <property type="evidence" value="ECO:0007669"/>
    <property type="project" value="UniProtKB-KW"/>
</dbReference>
<evidence type="ECO:0000256" key="4">
    <source>
        <dbReference type="ARBA" id="ARBA00022840"/>
    </source>
</evidence>
<dbReference type="Gene3D" id="1.20.1560.10">
    <property type="entry name" value="ABC transporter type 1, transmembrane domain"/>
    <property type="match status" value="1"/>
</dbReference>
<keyword evidence="2 10" id="KW-0812">Transmembrane</keyword>
<dbReference type="Gene3D" id="3.90.70.10">
    <property type="entry name" value="Cysteine proteinases"/>
    <property type="match status" value="1"/>
</dbReference>
<dbReference type="Gene3D" id="3.40.50.300">
    <property type="entry name" value="P-loop containing nucleotide triphosphate hydrolases"/>
    <property type="match status" value="1"/>
</dbReference>